<dbReference type="GO" id="GO:0031419">
    <property type="term" value="F:cobalamin binding"/>
    <property type="evidence" value="ECO:0007669"/>
    <property type="project" value="InterPro"/>
</dbReference>
<comment type="cofactor">
    <cofactor evidence="1">
        <name>[4Fe-4S] cluster</name>
        <dbReference type="ChEBI" id="CHEBI:49883"/>
    </cofactor>
</comment>
<dbReference type="SMART" id="SM00729">
    <property type="entry name" value="Elp3"/>
    <property type="match status" value="1"/>
</dbReference>
<evidence type="ECO:0000313" key="11">
    <source>
        <dbReference type="Proteomes" id="UP000769766"/>
    </source>
</evidence>
<organism evidence="10 11">
    <name type="scientific">Tectimicrobiota bacterium</name>
    <dbReference type="NCBI Taxonomy" id="2528274"/>
    <lineage>
        <taxon>Bacteria</taxon>
        <taxon>Pseudomonadati</taxon>
        <taxon>Nitrospinota/Tectimicrobiota group</taxon>
        <taxon>Candidatus Tectimicrobiota</taxon>
    </lineage>
</organism>
<evidence type="ECO:0000259" key="9">
    <source>
        <dbReference type="PROSITE" id="PS51918"/>
    </source>
</evidence>
<protein>
    <submittedName>
        <fullName evidence="10">B12-binding domain-containing radical SAM protein</fullName>
    </submittedName>
</protein>
<feature type="domain" description="Radical SAM core" evidence="9">
    <location>
        <begin position="184"/>
        <end position="404"/>
    </location>
</feature>
<dbReference type="SUPFAM" id="SSF102114">
    <property type="entry name" value="Radical SAM enzymes"/>
    <property type="match status" value="1"/>
</dbReference>
<dbReference type="GO" id="GO:0003824">
    <property type="term" value="F:catalytic activity"/>
    <property type="evidence" value="ECO:0007669"/>
    <property type="project" value="InterPro"/>
</dbReference>
<dbReference type="SFLD" id="SFLDG01123">
    <property type="entry name" value="methyltransferase_(Class_B)"/>
    <property type="match status" value="1"/>
</dbReference>
<keyword evidence="5" id="KW-0479">Metal-binding</keyword>
<dbReference type="SFLD" id="SFLDS00029">
    <property type="entry name" value="Radical_SAM"/>
    <property type="match status" value="1"/>
</dbReference>
<dbReference type="Proteomes" id="UP000769766">
    <property type="component" value="Unassembled WGS sequence"/>
</dbReference>
<keyword evidence="3" id="KW-0808">Transferase</keyword>
<dbReference type="EMBL" id="JACPRF010000325">
    <property type="protein sequence ID" value="MBI2877323.1"/>
    <property type="molecule type" value="Genomic_DNA"/>
</dbReference>
<gene>
    <name evidence="10" type="ORF">HYY20_10615</name>
</gene>
<dbReference type="InterPro" id="IPR051198">
    <property type="entry name" value="BchE-like"/>
</dbReference>
<dbReference type="CDD" id="cd01335">
    <property type="entry name" value="Radical_SAM"/>
    <property type="match status" value="1"/>
</dbReference>
<evidence type="ECO:0000256" key="4">
    <source>
        <dbReference type="ARBA" id="ARBA00022691"/>
    </source>
</evidence>
<evidence type="ECO:0000256" key="5">
    <source>
        <dbReference type="ARBA" id="ARBA00022723"/>
    </source>
</evidence>
<dbReference type="Pfam" id="PF02310">
    <property type="entry name" value="B12-binding"/>
    <property type="match status" value="1"/>
</dbReference>
<dbReference type="PROSITE" id="PS51332">
    <property type="entry name" value="B12_BINDING"/>
    <property type="match status" value="1"/>
</dbReference>
<evidence type="ECO:0000256" key="1">
    <source>
        <dbReference type="ARBA" id="ARBA00001966"/>
    </source>
</evidence>
<dbReference type="AlphaFoldDB" id="A0A932CPZ6"/>
<feature type="domain" description="B12-binding" evidence="8">
    <location>
        <begin position="9"/>
        <end position="133"/>
    </location>
</feature>
<proteinExistence type="predicted"/>
<dbReference type="GO" id="GO:0051539">
    <property type="term" value="F:4 iron, 4 sulfur cluster binding"/>
    <property type="evidence" value="ECO:0007669"/>
    <property type="project" value="UniProtKB-KW"/>
</dbReference>
<comment type="caution">
    <text evidence="10">The sequence shown here is derived from an EMBL/GenBank/DDBJ whole genome shotgun (WGS) entry which is preliminary data.</text>
</comment>
<dbReference type="InterPro" id="IPR036724">
    <property type="entry name" value="Cobalamin-bd_sf"/>
</dbReference>
<accession>A0A932CPZ6</accession>
<dbReference type="InterPro" id="IPR034466">
    <property type="entry name" value="Methyltransferase_Class_B"/>
</dbReference>
<keyword evidence="7" id="KW-0411">Iron-sulfur</keyword>
<keyword evidence="6" id="KW-0408">Iron</keyword>
<evidence type="ECO:0000256" key="3">
    <source>
        <dbReference type="ARBA" id="ARBA00022679"/>
    </source>
</evidence>
<evidence type="ECO:0000256" key="6">
    <source>
        <dbReference type="ARBA" id="ARBA00023004"/>
    </source>
</evidence>
<keyword evidence="4" id="KW-0949">S-adenosyl-L-methionine</keyword>
<dbReference type="InterPro" id="IPR058240">
    <property type="entry name" value="rSAM_sf"/>
</dbReference>
<dbReference type="GO" id="GO:0005829">
    <property type="term" value="C:cytosol"/>
    <property type="evidence" value="ECO:0007669"/>
    <property type="project" value="TreeGrafter"/>
</dbReference>
<dbReference type="Gene3D" id="3.40.50.280">
    <property type="entry name" value="Cobalamin-binding domain"/>
    <property type="match status" value="1"/>
</dbReference>
<evidence type="ECO:0000256" key="7">
    <source>
        <dbReference type="ARBA" id="ARBA00023014"/>
    </source>
</evidence>
<dbReference type="Pfam" id="PF04055">
    <property type="entry name" value="Radical_SAM"/>
    <property type="match status" value="1"/>
</dbReference>
<evidence type="ECO:0000313" key="10">
    <source>
        <dbReference type="EMBL" id="MBI2877323.1"/>
    </source>
</evidence>
<keyword evidence="2" id="KW-0489">Methyltransferase</keyword>
<sequence>MKIDLLMPEIRGGYARSNARIAHLGLLYVAAVLKQGGHQVRTFDLLNNPRARVDLSVPDVVGITCVSAQFNAGLRLAQEAKKQGKLTIMGGSHPTFTVEETLKTGAVDFIIRGEGEYTALELVNRLADNGHGMDFSDIPGISWLDRKTGRVVDNPSRPLIKDLDELPFPARETLDMEPYKAFKLAYRPAVNVVTSRGCPHNCSYCVSTMISGATYRMRKMSHVVDEIELLLREYGFGSIFFSDDNLTASPKRTRDLCREIQRRGLQFKWWCMSRVDTLVKNEELVREMAEAGCHQIFLGLESPKDHVLQRYNKRVKASDEIEAVRLLKKYGINVHGGFMIGALNETREDVEATIDFPRKLRLEYAQFGIATPLPGTRFYQEVHSRLKTRDWDQFDGFHALFDTDHLTTQEIESLMKRAYIRFFTSPHKLLSYLSPRKIASTLLKIKFVLGLLFLNNRRS</sequence>
<dbReference type="GO" id="GO:0046872">
    <property type="term" value="F:metal ion binding"/>
    <property type="evidence" value="ECO:0007669"/>
    <property type="project" value="UniProtKB-KW"/>
</dbReference>
<dbReference type="CDD" id="cd02068">
    <property type="entry name" value="radical_SAM_B12_BD"/>
    <property type="match status" value="1"/>
</dbReference>
<name>A0A932CPZ6_UNCTE</name>
<dbReference type="InterPro" id="IPR023404">
    <property type="entry name" value="rSAM_horseshoe"/>
</dbReference>
<dbReference type="InterPro" id="IPR006638">
    <property type="entry name" value="Elp3/MiaA/NifB-like_rSAM"/>
</dbReference>
<dbReference type="SUPFAM" id="SSF52242">
    <property type="entry name" value="Cobalamin (vitamin B12)-binding domain"/>
    <property type="match status" value="1"/>
</dbReference>
<reference evidence="10" key="1">
    <citation type="submission" date="2020-07" db="EMBL/GenBank/DDBJ databases">
        <title>Huge and variable diversity of episymbiotic CPR bacteria and DPANN archaea in groundwater ecosystems.</title>
        <authorList>
            <person name="He C.Y."/>
            <person name="Keren R."/>
            <person name="Whittaker M."/>
            <person name="Farag I.F."/>
            <person name="Doudna J."/>
            <person name="Cate J.H.D."/>
            <person name="Banfield J.F."/>
        </authorList>
    </citation>
    <scope>NUCLEOTIDE SEQUENCE</scope>
    <source>
        <strain evidence="10">NC_groundwater_672_Ag_B-0.1um_62_36</strain>
    </source>
</reference>
<dbReference type="PANTHER" id="PTHR43409:SF7">
    <property type="entry name" value="BLL1977 PROTEIN"/>
    <property type="match status" value="1"/>
</dbReference>
<dbReference type="InterPro" id="IPR006158">
    <property type="entry name" value="Cobalamin-bd"/>
</dbReference>
<dbReference type="PROSITE" id="PS51918">
    <property type="entry name" value="RADICAL_SAM"/>
    <property type="match status" value="1"/>
</dbReference>
<dbReference type="InterPro" id="IPR007197">
    <property type="entry name" value="rSAM"/>
</dbReference>
<evidence type="ECO:0000256" key="2">
    <source>
        <dbReference type="ARBA" id="ARBA00022603"/>
    </source>
</evidence>
<dbReference type="SFLD" id="SFLDG01082">
    <property type="entry name" value="B12-binding_domain_containing"/>
    <property type="match status" value="1"/>
</dbReference>
<dbReference type="Gene3D" id="3.80.30.20">
    <property type="entry name" value="tm_1862 like domain"/>
    <property type="match status" value="1"/>
</dbReference>
<evidence type="ECO:0000259" key="8">
    <source>
        <dbReference type="PROSITE" id="PS51332"/>
    </source>
</evidence>
<dbReference type="PANTHER" id="PTHR43409">
    <property type="entry name" value="ANAEROBIC MAGNESIUM-PROTOPORPHYRIN IX MONOMETHYL ESTER CYCLASE-RELATED"/>
    <property type="match status" value="1"/>
</dbReference>